<evidence type="ECO:0000256" key="12">
    <source>
        <dbReference type="RuleBase" id="RU362034"/>
    </source>
</evidence>
<reference evidence="15" key="1">
    <citation type="submission" date="2008-04" db="EMBL/GenBank/DDBJ databases">
        <title>Complete sequence of chromosome of Nostoc punctiforme ATCC 29133.</title>
        <authorList>
            <consortium name="US DOE Joint Genome Institute"/>
            <person name="Copeland A."/>
            <person name="Lucas S."/>
            <person name="Lapidus A."/>
            <person name="Glavina del Rio T."/>
            <person name="Dalin E."/>
            <person name="Tice H."/>
            <person name="Pitluck S."/>
            <person name="Chain P."/>
            <person name="Malfatti S."/>
            <person name="Shin M."/>
            <person name="Vergez L."/>
            <person name="Schmutz J."/>
            <person name="Larimer F."/>
            <person name="Land M."/>
            <person name="Hauser L."/>
            <person name="Kyrpides N."/>
            <person name="Kim E."/>
            <person name="Meeks J.C."/>
            <person name="Elhai J."/>
            <person name="Campbell E.L."/>
            <person name="Thiel T."/>
            <person name="Longmire J."/>
            <person name="Potts M."/>
            <person name="Atlas R."/>
        </authorList>
    </citation>
    <scope>NUCLEOTIDE SEQUENCE [LARGE SCALE GENOMIC DNA]</scope>
    <source>
        <strain evidence="15">ATCC 29133 / PCC 73102</strain>
    </source>
</reference>
<protein>
    <recommendedName>
        <fullName evidence="12">Chaperone protein ClpB</fullName>
    </recommendedName>
</protein>
<dbReference type="PROSITE" id="PS00870">
    <property type="entry name" value="CLPAB_1"/>
    <property type="match status" value="1"/>
</dbReference>
<evidence type="ECO:0000256" key="3">
    <source>
        <dbReference type="ARBA" id="ARBA00022737"/>
    </source>
</evidence>
<keyword evidence="6 12" id="KW-0346">Stress response</keyword>
<evidence type="ECO:0000256" key="1">
    <source>
        <dbReference type="ARBA" id="ARBA00004496"/>
    </source>
</evidence>
<keyword evidence="4 11" id="KW-0547">Nucleotide-binding</keyword>
<accession>B2IWQ9</accession>
<evidence type="ECO:0000256" key="11">
    <source>
        <dbReference type="RuleBase" id="RU004432"/>
    </source>
</evidence>
<dbReference type="InterPro" id="IPR028299">
    <property type="entry name" value="ClpA/B_CS2"/>
</dbReference>
<dbReference type="InterPro" id="IPR041546">
    <property type="entry name" value="ClpA/ClpB_AAA_lid"/>
</dbReference>
<keyword evidence="7 12" id="KW-0175">Coiled coil</keyword>
<gene>
    <name evidence="12" type="primary">clpB</name>
    <name evidence="14" type="ordered locus">Npun_F2993</name>
</gene>
<dbReference type="CDD" id="cd00009">
    <property type="entry name" value="AAA"/>
    <property type="match status" value="1"/>
</dbReference>
<dbReference type="InterPro" id="IPR004176">
    <property type="entry name" value="Clp_R_N"/>
</dbReference>
<evidence type="ECO:0000259" key="13">
    <source>
        <dbReference type="PROSITE" id="PS51903"/>
    </source>
</evidence>
<dbReference type="InterPro" id="IPR017730">
    <property type="entry name" value="Chaperonin_ClpB"/>
</dbReference>
<evidence type="ECO:0000313" key="15">
    <source>
        <dbReference type="Proteomes" id="UP000001191"/>
    </source>
</evidence>
<dbReference type="InterPro" id="IPR018368">
    <property type="entry name" value="ClpA/B_CS1"/>
</dbReference>
<comment type="subunit">
    <text evidence="12">Homohexamer; The oligomerization is ATP-dependent.</text>
</comment>
<dbReference type="PROSITE" id="PS51903">
    <property type="entry name" value="CLP_R"/>
    <property type="match status" value="1"/>
</dbReference>
<dbReference type="CDD" id="cd19499">
    <property type="entry name" value="RecA-like_ClpB_Hsp104-like"/>
    <property type="match status" value="1"/>
</dbReference>
<dbReference type="SMART" id="SM01086">
    <property type="entry name" value="ClpB_D2-small"/>
    <property type="match status" value="1"/>
</dbReference>
<dbReference type="Gene3D" id="1.10.8.60">
    <property type="match status" value="1"/>
</dbReference>
<dbReference type="PANTHER" id="PTHR11638:SF18">
    <property type="entry name" value="HEAT SHOCK PROTEIN 104"/>
    <property type="match status" value="1"/>
</dbReference>
<dbReference type="InterPro" id="IPR003593">
    <property type="entry name" value="AAA+_ATPase"/>
</dbReference>
<dbReference type="KEGG" id="npu:Npun_F2993"/>
<proteinExistence type="inferred from homology"/>
<evidence type="ECO:0000256" key="6">
    <source>
        <dbReference type="ARBA" id="ARBA00023016"/>
    </source>
</evidence>
<evidence type="ECO:0000256" key="4">
    <source>
        <dbReference type="ARBA" id="ARBA00022741"/>
    </source>
</evidence>
<keyword evidence="12" id="KW-0963">Cytoplasm</keyword>
<dbReference type="PANTHER" id="PTHR11638">
    <property type="entry name" value="ATP-DEPENDENT CLP PROTEASE"/>
    <property type="match status" value="1"/>
</dbReference>
<dbReference type="FunFam" id="3.40.50.300:FF:000025">
    <property type="entry name" value="ATP-dependent Clp protease subunit"/>
    <property type="match status" value="1"/>
</dbReference>
<evidence type="ECO:0000256" key="9">
    <source>
        <dbReference type="ARBA" id="ARBA00026057"/>
    </source>
</evidence>
<evidence type="ECO:0000256" key="10">
    <source>
        <dbReference type="PROSITE-ProRule" id="PRU01251"/>
    </source>
</evidence>
<dbReference type="InterPro" id="IPR019489">
    <property type="entry name" value="Clp_ATPase_C"/>
</dbReference>
<dbReference type="eggNOG" id="COG0542">
    <property type="taxonomic scope" value="Bacteria"/>
</dbReference>
<dbReference type="Pfam" id="PF17871">
    <property type="entry name" value="AAA_lid_9"/>
    <property type="match status" value="1"/>
</dbReference>
<dbReference type="Proteomes" id="UP000001191">
    <property type="component" value="Chromosome"/>
</dbReference>
<comment type="subcellular location">
    <subcellularLocation>
        <location evidence="1 12">Cytoplasm</location>
    </subcellularLocation>
</comment>
<evidence type="ECO:0000256" key="8">
    <source>
        <dbReference type="ARBA" id="ARBA00023186"/>
    </source>
</evidence>
<dbReference type="Pfam" id="PF00004">
    <property type="entry name" value="AAA"/>
    <property type="match status" value="1"/>
</dbReference>
<comment type="similarity">
    <text evidence="2 11">Belongs to the ClpA/ClpB family.</text>
</comment>
<comment type="subunit">
    <text evidence="9">Homohexamer. The oligomerization is ATP-dependent.</text>
</comment>
<dbReference type="FunFam" id="3.40.50.300:FF:000120">
    <property type="entry name" value="ATP-dependent chaperone ClpB"/>
    <property type="match status" value="1"/>
</dbReference>
<dbReference type="InterPro" id="IPR001270">
    <property type="entry name" value="ClpA/B"/>
</dbReference>
<name>B2IWQ9_NOSP7</name>
<evidence type="ECO:0000313" key="14">
    <source>
        <dbReference type="EMBL" id="ACC81513.1"/>
    </source>
</evidence>
<evidence type="ECO:0000256" key="5">
    <source>
        <dbReference type="ARBA" id="ARBA00022840"/>
    </source>
</evidence>
<evidence type="ECO:0000256" key="7">
    <source>
        <dbReference type="ARBA" id="ARBA00023054"/>
    </source>
</evidence>
<dbReference type="AlphaFoldDB" id="B2IWQ9"/>
<dbReference type="FunFam" id="3.40.50.300:FF:000010">
    <property type="entry name" value="Chaperone clpB 1, putative"/>
    <property type="match status" value="1"/>
</dbReference>
<organism evidence="14 15">
    <name type="scientific">Nostoc punctiforme (strain ATCC 29133 / PCC 73102)</name>
    <dbReference type="NCBI Taxonomy" id="63737"/>
    <lineage>
        <taxon>Bacteria</taxon>
        <taxon>Bacillati</taxon>
        <taxon>Cyanobacteriota</taxon>
        <taxon>Cyanophyceae</taxon>
        <taxon>Nostocales</taxon>
        <taxon>Nostocaceae</taxon>
        <taxon>Nostoc</taxon>
    </lineage>
</organism>
<dbReference type="FunFam" id="1.10.8.60:FF:000017">
    <property type="entry name" value="ATP-dependent chaperone ClpB"/>
    <property type="match status" value="1"/>
</dbReference>
<dbReference type="SMART" id="SM00382">
    <property type="entry name" value="AAA"/>
    <property type="match status" value="2"/>
</dbReference>
<dbReference type="GO" id="GO:0016887">
    <property type="term" value="F:ATP hydrolysis activity"/>
    <property type="evidence" value="ECO:0007669"/>
    <property type="project" value="InterPro"/>
</dbReference>
<keyword evidence="15" id="KW-1185">Reference proteome</keyword>
<dbReference type="HOGENOM" id="CLU_005070_4_2_3"/>
<dbReference type="GO" id="GO:0005737">
    <property type="term" value="C:cytoplasm"/>
    <property type="evidence" value="ECO:0007669"/>
    <property type="project" value="UniProtKB-SubCell"/>
</dbReference>
<reference evidence="14 15" key="2">
    <citation type="journal article" date="2013" name="Plant Physiol.">
        <title>A Nostoc punctiforme Sugar Transporter Necessary to Establish a Cyanobacterium-Plant Symbiosis.</title>
        <authorList>
            <person name="Ekman M."/>
            <person name="Picossi S."/>
            <person name="Campbell E.L."/>
            <person name="Meeks J.C."/>
            <person name="Flores E."/>
        </authorList>
    </citation>
    <scope>NUCLEOTIDE SEQUENCE [LARGE SCALE GENOMIC DNA]</scope>
    <source>
        <strain evidence="15">ATCC 29133 / PCC 73102</strain>
    </source>
</reference>
<dbReference type="Pfam" id="PF10431">
    <property type="entry name" value="ClpB_D2-small"/>
    <property type="match status" value="1"/>
</dbReference>
<comment type="function">
    <text evidence="12">Part of a stress-induced multi-chaperone system, it is involved in the recovery of the cell from heat-induced damage, in cooperation with DnaK, DnaJ and GrpE.</text>
</comment>
<dbReference type="SUPFAM" id="SSF81923">
    <property type="entry name" value="Double Clp-N motif"/>
    <property type="match status" value="1"/>
</dbReference>
<dbReference type="Pfam" id="PF02861">
    <property type="entry name" value="Clp_N"/>
    <property type="match status" value="1"/>
</dbReference>
<dbReference type="GO" id="GO:0034605">
    <property type="term" value="P:cellular response to heat"/>
    <property type="evidence" value="ECO:0007669"/>
    <property type="project" value="TreeGrafter"/>
</dbReference>
<dbReference type="Gene3D" id="3.40.50.300">
    <property type="entry name" value="P-loop containing nucleotide triphosphate hydrolases"/>
    <property type="match status" value="3"/>
</dbReference>
<dbReference type="STRING" id="63737.Npun_F2993"/>
<dbReference type="PROSITE" id="PS00871">
    <property type="entry name" value="CLPAB_2"/>
    <property type="match status" value="1"/>
</dbReference>
<feature type="domain" description="Clp R" evidence="13">
    <location>
        <begin position="6"/>
        <end position="149"/>
    </location>
</feature>
<dbReference type="EnsemblBacteria" id="ACC81513">
    <property type="protein sequence ID" value="ACC81513"/>
    <property type="gene ID" value="Npun_F2993"/>
</dbReference>
<dbReference type="InterPro" id="IPR027417">
    <property type="entry name" value="P-loop_NTPase"/>
</dbReference>
<evidence type="ECO:0000256" key="2">
    <source>
        <dbReference type="ARBA" id="ARBA00008675"/>
    </source>
</evidence>
<sequence length="880" mass="100334">MQPTNPEQFTEKAWEALVRTPEIAKQFQHQQIESEHLMLALLEQEGLASSIFNKAGVNVQKLHERTIDFINRQPKVSGASSGSVYIGHSLERLLDRAEQYRKEFGDEYISIEHLILAFAKDDRFGKGLFQEFGLDEKKLRNIIQQIRGSQKVTDQNPEVKYEALEKYGRDLTQLAHEGILDPVIGRDEEIRRTIQILSRRTKNNPVLIGEPGVGKTAIVEGLAQRIVSGDVPESLRVGIAGRRHRKLIALDMGALIAGAKYRGEFEERLKAVLKEIQEAQGQIVLFIDEIHTVVGAGATQGSMDASNLLKPMLARGELRCIGATTLDEYRKYIEKDAALERRFQQVYVDQPSVEDTISILRGLKERYELHHGVKISDSALVAAATLSARYISDRFLPDKAIDLVDEAAAKLKMEITSKPEELDEIDRKILQLEMERLSLQKETDSASRERLERLERELAELKERQDALNAQWQAEKQIIDRIRQIRQEIERVNVEIQQAERDYDLNRAAELKYSKLTELQRQLKEAEARLAQIQTSGKSLLREEVTEADIAEIISKWTGIPVSRLVESEMQKLLHLEEELHKRVIGQDEAVRAVADAIQRSRAGLADPNRPIASFIFLGPTGVGKTELAKALAEYLFDTEDALVRIDMSEYMEKHAVARLIGAPPGYVGYEEGGQLTEAIRRRPYSVILFDEIEKAHPDVFNVLLQILDDGRLTDSQGRTVDFKNTIAIMTSNIGSIYILDVAGDDSKYEQMRDRVMEAVRESFRPEFLNRIDEIIIFHSLRKDELREIVKLQVQRLEERLRERKLSLKISDQALDWIVQVGYDPVYGARPLKRAIQRELETPIAKAILRGEFHEGDTIYVHVEHERLVLKRLSPELVNA</sequence>
<keyword evidence="5 11" id="KW-0067">ATP-binding</keyword>
<dbReference type="InterPro" id="IPR050130">
    <property type="entry name" value="ClpA_ClpB"/>
</dbReference>
<dbReference type="NCBIfam" id="TIGR03346">
    <property type="entry name" value="chaperone_ClpB"/>
    <property type="match status" value="1"/>
</dbReference>
<dbReference type="Gene3D" id="1.10.1780.10">
    <property type="entry name" value="Clp, N-terminal domain"/>
    <property type="match status" value="1"/>
</dbReference>
<dbReference type="SUPFAM" id="SSF52540">
    <property type="entry name" value="P-loop containing nucleoside triphosphate hydrolases"/>
    <property type="match status" value="2"/>
</dbReference>
<dbReference type="PhylomeDB" id="B2IWQ9"/>
<dbReference type="GO" id="GO:0005524">
    <property type="term" value="F:ATP binding"/>
    <property type="evidence" value="ECO:0007669"/>
    <property type="project" value="UniProtKB-UniRule"/>
</dbReference>
<dbReference type="InterPro" id="IPR003959">
    <property type="entry name" value="ATPase_AAA_core"/>
</dbReference>
<dbReference type="Pfam" id="PF07724">
    <property type="entry name" value="AAA_2"/>
    <property type="match status" value="1"/>
</dbReference>
<dbReference type="RefSeq" id="WP_012409500.1">
    <property type="nucleotide sequence ID" value="NC_010628.1"/>
</dbReference>
<dbReference type="OrthoDB" id="438311at2"/>
<dbReference type="EMBL" id="CP001037">
    <property type="protein sequence ID" value="ACC81513.1"/>
    <property type="molecule type" value="Genomic_DNA"/>
</dbReference>
<dbReference type="PRINTS" id="PR00300">
    <property type="entry name" value="CLPPROTEASEA"/>
</dbReference>
<dbReference type="GO" id="GO:0042026">
    <property type="term" value="P:protein refolding"/>
    <property type="evidence" value="ECO:0007669"/>
    <property type="project" value="UniProtKB-UniRule"/>
</dbReference>
<dbReference type="InterPro" id="IPR036628">
    <property type="entry name" value="Clp_N_dom_sf"/>
</dbReference>
<feature type="coiled-coil region" evidence="12">
    <location>
        <begin position="422"/>
        <end position="543"/>
    </location>
</feature>
<keyword evidence="3 10" id="KW-0677">Repeat</keyword>
<keyword evidence="8 11" id="KW-0143">Chaperone</keyword>